<sequence length="121" mass="13588">MSLLGIDVVVENTTGRHAVIDINAYPGYDGYPDFFESLMACILKRIADHKTELAKEQPVQKNPSEEEKSIEGKMDQDDSGFDTSDSSDEKKRKQRLRCTIGGGSQTSTNQVMSKKHLERQH</sequence>
<evidence type="ECO:0000256" key="1">
    <source>
        <dbReference type="SAM" id="MobiDB-lite"/>
    </source>
</evidence>
<dbReference type="Pfam" id="PF05770">
    <property type="entry name" value="Ins134_P3_kin"/>
    <property type="match status" value="1"/>
</dbReference>
<evidence type="ECO:0000259" key="2">
    <source>
        <dbReference type="Pfam" id="PF05770"/>
    </source>
</evidence>
<gene>
    <name evidence="3" type="ORF">g.22101</name>
</gene>
<reference evidence="3" key="1">
    <citation type="submission" date="2015-11" db="EMBL/GenBank/DDBJ databases">
        <title>De novo transcriptome assembly of four potential Pierce s Disease insect vectors from Arizona vineyards.</title>
        <authorList>
            <person name="Tassone E.E."/>
        </authorList>
    </citation>
    <scope>NUCLEOTIDE SEQUENCE</scope>
</reference>
<dbReference type="InterPro" id="IPR040464">
    <property type="entry name" value="InsP(3)kin_ATP-grasp"/>
</dbReference>
<feature type="domain" description="Inositol 1,3,4-trisphosphate 5/6-kinase ATP-grasp" evidence="2">
    <location>
        <begin position="2"/>
        <end position="42"/>
    </location>
</feature>
<feature type="compositionally biased region" description="Basic and acidic residues" evidence="1">
    <location>
        <begin position="63"/>
        <end position="76"/>
    </location>
</feature>
<feature type="region of interest" description="Disordered" evidence="1">
    <location>
        <begin position="52"/>
        <end position="121"/>
    </location>
</feature>
<evidence type="ECO:0000313" key="3">
    <source>
        <dbReference type="EMBL" id="JAT12181.1"/>
    </source>
</evidence>
<organism evidence="3">
    <name type="scientific">Graphocephala atropunctata</name>
    <dbReference type="NCBI Taxonomy" id="36148"/>
    <lineage>
        <taxon>Eukaryota</taxon>
        <taxon>Metazoa</taxon>
        <taxon>Ecdysozoa</taxon>
        <taxon>Arthropoda</taxon>
        <taxon>Hexapoda</taxon>
        <taxon>Insecta</taxon>
        <taxon>Pterygota</taxon>
        <taxon>Neoptera</taxon>
        <taxon>Paraneoptera</taxon>
        <taxon>Hemiptera</taxon>
        <taxon>Auchenorrhyncha</taxon>
        <taxon>Membracoidea</taxon>
        <taxon>Cicadellidae</taxon>
        <taxon>Cicadellinae</taxon>
        <taxon>Cicadellini</taxon>
        <taxon>Graphocephala</taxon>
    </lineage>
</organism>
<dbReference type="Gene3D" id="3.30.470.20">
    <property type="entry name" value="ATP-grasp fold, B domain"/>
    <property type="match status" value="1"/>
</dbReference>
<protein>
    <recommendedName>
        <fullName evidence="2">Inositol 1,3,4-trisphosphate 5/6-kinase ATP-grasp domain-containing protein</fullName>
    </recommendedName>
</protein>
<accession>A0A1B6KL67</accession>
<name>A0A1B6KL67_9HEMI</name>
<dbReference type="AlphaFoldDB" id="A0A1B6KL67"/>
<dbReference type="EMBL" id="GEBQ01027796">
    <property type="protein sequence ID" value="JAT12181.1"/>
    <property type="molecule type" value="Transcribed_RNA"/>
</dbReference>
<proteinExistence type="predicted"/>